<reference evidence="2" key="1">
    <citation type="submission" date="2020-02" db="EMBL/GenBank/DDBJ databases">
        <title>Mitochondrial genomes of Columbicola feather lice are highly fragmented, indicating repeated evolution of minicircle-type genomes in parasitic lice.</title>
        <authorList>
            <person name="Sweet A."/>
            <person name="Johnson K."/>
            <person name="Cameron S."/>
        </authorList>
    </citation>
    <scope>NUCLEOTIDE SEQUENCE</scope>
    <source>
        <strain evidence="2">28-9</strain>
    </source>
</reference>
<geneLocation type="mitochondrion" evidence="2"/>
<keyword evidence="2" id="KW-0496">Mitochondrion</keyword>
<sequence length="60" mass="7062">MPQMSPMVWEIYIFVFSSLFMAILVVIFFLVEMESMEKGLDKEILPTHQELASFKLKFLS</sequence>
<dbReference type="EMBL" id="MT094269">
    <property type="protein sequence ID" value="QIN90088.1"/>
    <property type="molecule type" value="Genomic_DNA"/>
</dbReference>
<keyword evidence="1" id="KW-1133">Transmembrane helix</keyword>
<keyword evidence="1" id="KW-0472">Membrane</keyword>
<evidence type="ECO:0000256" key="1">
    <source>
        <dbReference type="SAM" id="Phobius"/>
    </source>
</evidence>
<accession>A0A6G8QRZ4</accession>
<evidence type="ECO:0000313" key="2">
    <source>
        <dbReference type="EMBL" id="QIN90088.1"/>
    </source>
</evidence>
<gene>
    <name evidence="2" type="primary">ATP8</name>
</gene>
<dbReference type="AlphaFoldDB" id="A0A6G8QRZ4"/>
<organism evidence="2">
    <name type="scientific">Columbicola passerinae</name>
    <dbReference type="NCBI Taxonomy" id="128994"/>
    <lineage>
        <taxon>Eukaryota</taxon>
        <taxon>Metazoa</taxon>
        <taxon>Ecdysozoa</taxon>
        <taxon>Arthropoda</taxon>
        <taxon>Hexapoda</taxon>
        <taxon>Insecta</taxon>
        <taxon>Pterygota</taxon>
        <taxon>Neoptera</taxon>
        <taxon>Paraneoptera</taxon>
        <taxon>Psocodea</taxon>
        <taxon>Troctomorpha</taxon>
        <taxon>Phthiraptera</taxon>
        <taxon>Ischnocera</taxon>
        <taxon>Philopteridae</taxon>
        <taxon>Columbicola</taxon>
    </lineage>
</organism>
<name>A0A6G8QRZ4_9NEOP</name>
<proteinExistence type="predicted"/>
<protein>
    <submittedName>
        <fullName evidence="2">ATP synthase F0 subunit 8</fullName>
    </submittedName>
</protein>
<keyword evidence="1" id="KW-0812">Transmembrane</keyword>
<feature type="transmembrane region" description="Helical" evidence="1">
    <location>
        <begin position="12"/>
        <end position="31"/>
    </location>
</feature>